<gene>
    <name evidence="12" type="primary">IL13RA1</name>
</gene>
<proteinExistence type="predicted"/>
<keyword evidence="4 9" id="KW-1133">Transmembrane helix</keyword>
<evidence type="ECO:0000256" key="9">
    <source>
        <dbReference type="SAM" id="Phobius"/>
    </source>
</evidence>
<evidence type="ECO:0000256" key="2">
    <source>
        <dbReference type="ARBA" id="ARBA00022692"/>
    </source>
</evidence>
<dbReference type="RefSeq" id="XP_015271752.1">
    <property type="nucleotide sequence ID" value="XM_015416266.1"/>
</dbReference>
<dbReference type="Pfam" id="PF09240">
    <property type="entry name" value="IL6Ra-bind"/>
    <property type="match status" value="1"/>
</dbReference>
<dbReference type="CDD" id="cd00063">
    <property type="entry name" value="FN3"/>
    <property type="match status" value="1"/>
</dbReference>
<feature type="region of interest" description="Disordered" evidence="8">
    <location>
        <begin position="329"/>
        <end position="356"/>
    </location>
</feature>
<dbReference type="PROSITE" id="PS50853">
    <property type="entry name" value="FN3"/>
    <property type="match status" value="1"/>
</dbReference>
<dbReference type="PANTHER" id="PTHR23037">
    <property type="entry name" value="CYTOKINE RECEPTOR"/>
    <property type="match status" value="1"/>
</dbReference>
<dbReference type="InterPro" id="IPR015321">
    <property type="entry name" value="TypeI_recpt_CBD"/>
</dbReference>
<dbReference type="GeneID" id="107114687"/>
<keyword evidence="3" id="KW-0732">Signal</keyword>
<reference evidence="12" key="1">
    <citation type="submission" date="2025-08" db="UniProtKB">
        <authorList>
            <consortium name="RefSeq"/>
        </authorList>
    </citation>
    <scope>IDENTIFICATION</scope>
</reference>
<evidence type="ECO:0000256" key="3">
    <source>
        <dbReference type="ARBA" id="ARBA00022729"/>
    </source>
</evidence>
<evidence type="ECO:0000256" key="6">
    <source>
        <dbReference type="ARBA" id="ARBA00023170"/>
    </source>
</evidence>
<evidence type="ECO:0000259" key="10">
    <source>
        <dbReference type="PROSITE" id="PS50853"/>
    </source>
</evidence>
<dbReference type="InterPro" id="IPR003532">
    <property type="entry name" value="Short_hematopoietin_rcpt_2_CS"/>
</dbReference>
<dbReference type="InterPro" id="IPR013783">
    <property type="entry name" value="Ig-like_fold"/>
</dbReference>
<evidence type="ECO:0000256" key="4">
    <source>
        <dbReference type="ARBA" id="ARBA00022989"/>
    </source>
</evidence>
<dbReference type="InterPro" id="IPR003961">
    <property type="entry name" value="FN3_dom"/>
</dbReference>
<dbReference type="PANTHER" id="PTHR23037:SF46">
    <property type="entry name" value="INTERLEUKIN 5 RECEPTOR SUBUNIT ALPHA"/>
    <property type="match status" value="1"/>
</dbReference>
<evidence type="ECO:0000256" key="7">
    <source>
        <dbReference type="ARBA" id="ARBA00023180"/>
    </source>
</evidence>
<evidence type="ECO:0000313" key="12">
    <source>
        <dbReference type="RefSeq" id="XP_015271752.1"/>
    </source>
</evidence>
<keyword evidence="5 9" id="KW-0472">Membrane</keyword>
<feature type="domain" description="Fibronectin type-III" evidence="10">
    <location>
        <begin position="195"/>
        <end position="281"/>
    </location>
</feature>
<dbReference type="Proteomes" id="UP000694871">
    <property type="component" value="Unplaced"/>
</dbReference>
<sequence length="356" mass="40324">MEARELLLIAFAGAVIRECLPYNVTYHIDEKSCSGTDATDFSEDLERCLKNTYWEENVALGEKIAFDVETSCQKNCEDVSARNYDVVHHVQYGAAGTGARNVTCVWLNRNYMKCSWRAGEKASPDTSYRMSYWLDSNGEAQPCTNITHSGSEFQCGFLWIVGNVQLITISIQGNSGNIQPICWLSRSINCLVKLDPPVLSLHSKNGSEVVLRWTKPVNLYRLNYEVEVDHEHKHRPSVDADSATIQVKPDVPHTFRVRVKSTAGHWSEWSNTVEDGRTSKSLLLLVLIPLCVALLLVILLIYLKRIKLWILPKIPDPEKILKHMFEEQNENQPTHETANNEETHSLMIVDPAGNEK</sequence>
<dbReference type="InterPro" id="IPR036116">
    <property type="entry name" value="FN3_sf"/>
</dbReference>
<dbReference type="SUPFAM" id="SSF49265">
    <property type="entry name" value="Fibronectin type III"/>
    <property type="match status" value="2"/>
</dbReference>
<keyword evidence="2 9" id="KW-0812">Transmembrane</keyword>
<feature type="transmembrane region" description="Helical" evidence="9">
    <location>
        <begin position="282"/>
        <end position="303"/>
    </location>
</feature>
<accession>A0ABM1KDG5</accession>
<evidence type="ECO:0000256" key="8">
    <source>
        <dbReference type="SAM" id="MobiDB-lite"/>
    </source>
</evidence>
<evidence type="ECO:0000256" key="1">
    <source>
        <dbReference type="ARBA" id="ARBA00004479"/>
    </source>
</evidence>
<comment type="subcellular location">
    <subcellularLocation>
        <location evidence="1">Membrane</location>
        <topology evidence="1">Single-pass type I membrane protein</topology>
    </subcellularLocation>
</comment>
<protein>
    <submittedName>
        <fullName evidence="12">Interleukin-13 receptor subunit alpha-1</fullName>
    </submittedName>
</protein>
<dbReference type="PROSITE" id="PS01356">
    <property type="entry name" value="HEMATOPO_REC_S_F2"/>
    <property type="match status" value="1"/>
</dbReference>
<keyword evidence="11" id="KW-1185">Reference proteome</keyword>
<keyword evidence="7" id="KW-0325">Glycoprotein</keyword>
<evidence type="ECO:0000313" key="11">
    <source>
        <dbReference type="Proteomes" id="UP000694871"/>
    </source>
</evidence>
<name>A0ABM1KDG5_GEKJA</name>
<evidence type="ECO:0000256" key="5">
    <source>
        <dbReference type="ARBA" id="ARBA00023136"/>
    </source>
</evidence>
<keyword evidence="6 12" id="KW-0675">Receptor</keyword>
<organism evidence="11 12">
    <name type="scientific">Gekko japonicus</name>
    <name type="common">Schlegel's Japanese gecko</name>
    <dbReference type="NCBI Taxonomy" id="146911"/>
    <lineage>
        <taxon>Eukaryota</taxon>
        <taxon>Metazoa</taxon>
        <taxon>Chordata</taxon>
        <taxon>Craniata</taxon>
        <taxon>Vertebrata</taxon>
        <taxon>Euteleostomi</taxon>
        <taxon>Lepidosauria</taxon>
        <taxon>Squamata</taxon>
        <taxon>Bifurcata</taxon>
        <taxon>Gekkota</taxon>
        <taxon>Gekkonidae</taxon>
        <taxon>Gekkoninae</taxon>
        <taxon>Gekko</taxon>
    </lineage>
</organism>
<dbReference type="Gene3D" id="2.60.40.10">
    <property type="entry name" value="Immunoglobulins"/>
    <property type="match status" value="2"/>
</dbReference>